<keyword evidence="4" id="KW-1185">Reference proteome</keyword>
<proteinExistence type="predicted"/>
<organism evidence="3 4">
    <name type="scientific">Schumannella luteola</name>
    <dbReference type="NCBI Taxonomy" id="472059"/>
    <lineage>
        <taxon>Bacteria</taxon>
        <taxon>Bacillati</taxon>
        <taxon>Actinomycetota</taxon>
        <taxon>Actinomycetes</taxon>
        <taxon>Micrococcales</taxon>
        <taxon>Microbacteriaceae</taxon>
        <taxon>Schumannella</taxon>
    </lineage>
</organism>
<dbReference type="AlphaFoldDB" id="A0A852YE29"/>
<keyword evidence="2" id="KW-0732">Signal</keyword>
<feature type="region of interest" description="Disordered" evidence="1">
    <location>
        <begin position="27"/>
        <end position="81"/>
    </location>
</feature>
<reference evidence="3 4" key="1">
    <citation type="submission" date="2020-07" db="EMBL/GenBank/DDBJ databases">
        <title>Sequencing the genomes of 1000 actinobacteria strains.</title>
        <authorList>
            <person name="Klenk H.-P."/>
        </authorList>
    </citation>
    <scope>NUCLEOTIDE SEQUENCE [LARGE SCALE GENOMIC DNA]</scope>
    <source>
        <strain evidence="3 4">DSM 23141</strain>
    </source>
</reference>
<dbReference type="PROSITE" id="PS51257">
    <property type="entry name" value="PROKAR_LIPOPROTEIN"/>
    <property type="match status" value="1"/>
</dbReference>
<sequence length="195" mass="19667">MSRRVAIGIAGAVAVVALLTGCVGADAERDDAGSPSPSISATPAEMPTLASDPSATGSADGAPSGQGTVPPAPNADSTGAAGVVPGERIGSYAVRIPVDGGSREYATGAVSYAPDGTPAAYRAASGDLIDYVAERFGFPDFAYLNMINQVRRGGYPWPLYAGDTLNLSAYHVTSVGDILGQVKNEAPPSPMPAQR</sequence>
<dbReference type="Proteomes" id="UP000553888">
    <property type="component" value="Unassembled WGS sequence"/>
</dbReference>
<accession>A0A852YE29</accession>
<evidence type="ECO:0008006" key="5">
    <source>
        <dbReference type="Google" id="ProtNLM"/>
    </source>
</evidence>
<evidence type="ECO:0000256" key="1">
    <source>
        <dbReference type="SAM" id="MobiDB-lite"/>
    </source>
</evidence>
<evidence type="ECO:0000313" key="4">
    <source>
        <dbReference type="Proteomes" id="UP000553888"/>
    </source>
</evidence>
<feature type="chain" id="PRO_5032722781" description="LysM domain-containing protein" evidence="2">
    <location>
        <begin position="28"/>
        <end position="195"/>
    </location>
</feature>
<evidence type="ECO:0000313" key="3">
    <source>
        <dbReference type="EMBL" id="NYG99401.1"/>
    </source>
</evidence>
<evidence type="ECO:0000256" key="2">
    <source>
        <dbReference type="SAM" id="SignalP"/>
    </source>
</evidence>
<feature type="signal peptide" evidence="2">
    <location>
        <begin position="1"/>
        <end position="27"/>
    </location>
</feature>
<gene>
    <name evidence="3" type="ORF">BJ979_002027</name>
</gene>
<name>A0A852YE29_9MICO</name>
<dbReference type="EMBL" id="JACBZY010000001">
    <property type="protein sequence ID" value="NYG99401.1"/>
    <property type="molecule type" value="Genomic_DNA"/>
</dbReference>
<comment type="caution">
    <text evidence="3">The sequence shown here is derived from an EMBL/GenBank/DDBJ whole genome shotgun (WGS) entry which is preliminary data.</text>
</comment>
<protein>
    <recommendedName>
        <fullName evidence="5">LysM domain-containing protein</fullName>
    </recommendedName>
</protein>
<dbReference type="RefSeq" id="WP_179567579.1">
    <property type="nucleotide sequence ID" value="NZ_JACBZY010000001.1"/>
</dbReference>